<comment type="caution">
    <text evidence="1">The sequence shown here is derived from an EMBL/GenBank/DDBJ whole genome shotgun (WGS) entry which is preliminary data.</text>
</comment>
<evidence type="ECO:0000313" key="2">
    <source>
        <dbReference type="Proteomes" id="UP000398217"/>
    </source>
</evidence>
<sequence>MVLYTINKYVEKQVIMTTSEKYTQWVEKVIPFLEKTGKELNRCCSVMQSKPVLDKQPQVLFLGYNAQEDYGFLPIDKTRFFEGNPSFYTEERYTKWRIWQRLYGAFKWAEHLDPVTDGNFIFMNAVYFGTKNINQLKNIEQSKEVVNQCLDFTAEVIQDIFKPKSIVCFSISECFNPLKKKFHFTEEEIITPQMVNGALAGIKINKAYWNGIPIYGIPHPSGRLNNDDMGAIALFLKKEL</sequence>
<keyword evidence="2" id="KW-1185">Reference proteome</keyword>
<accession>A0A5M4BCT6</accession>
<organism evidence="1 2">
    <name type="scientific">Capnocytophaga felis</name>
    <dbReference type="NCBI Taxonomy" id="2267611"/>
    <lineage>
        <taxon>Bacteria</taxon>
        <taxon>Pseudomonadati</taxon>
        <taxon>Bacteroidota</taxon>
        <taxon>Flavobacteriia</taxon>
        <taxon>Flavobacteriales</taxon>
        <taxon>Flavobacteriaceae</taxon>
        <taxon>Capnocytophaga</taxon>
    </lineage>
</organism>
<evidence type="ECO:0000313" key="1">
    <source>
        <dbReference type="EMBL" id="GET47162.1"/>
    </source>
</evidence>
<dbReference type="AlphaFoldDB" id="A0A5M4BCT6"/>
<name>A0A5M4BCT6_9FLAO</name>
<reference evidence="2" key="1">
    <citation type="journal article" date="2020" name="Int. J. Syst. Evol. Microbiol.">
        <title>Capnocytophaga felis sp. nov. isolated from the feline oral cavity.</title>
        <authorList>
            <person name="Suzuki M."/>
            <person name="Umeda K."/>
            <person name="Kimura M."/>
            <person name="Imaoka K."/>
            <person name="Morikawa S."/>
            <person name="Maeda K."/>
        </authorList>
    </citation>
    <scope>NUCLEOTIDE SEQUENCE [LARGE SCALE GENOMIC DNA]</scope>
    <source>
        <strain evidence="2">KC07070</strain>
    </source>
</reference>
<dbReference type="EMBL" id="BLBC01000036">
    <property type="protein sequence ID" value="GET47162.1"/>
    <property type="molecule type" value="Genomic_DNA"/>
</dbReference>
<evidence type="ECO:0008006" key="3">
    <source>
        <dbReference type="Google" id="ProtNLM"/>
    </source>
</evidence>
<gene>
    <name evidence="1" type="ORF">RCZ01_24640</name>
</gene>
<protein>
    <recommendedName>
        <fullName evidence="3">Uracil-DNA glycosylase-like domain-containing protein</fullName>
    </recommendedName>
</protein>
<dbReference type="Proteomes" id="UP000398217">
    <property type="component" value="Unassembled WGS sequence"/>
</dbReference>
<proteinExistence type="predicted"/>